<accession>A0A7W7W4U7</accession>
<dbReference type="PANTHER" id="PTHR43625">
    <property type="entry name" value="AFLATOXIN B1 ALDEHYDE REDUCTASE"/>
    <property type="match status" value="1"/>
</dbReference>
<dbReference type="RefSeq" id="WP_184581662.1">
    <property type="nucleotide sequence ID" value="NZ_JACHJT010000001.1"/>
</dbReference>
<dbReference type="CDD" id="cd19076">
    <property type="entry name" value="AKR_AKR13A_13D"/>
    <property type="match status" value="1"/>
</dbReference>
<dbReference type="PANTHER" id="PTHR43625:SF77">
    <property type="entry name" value="ALDO-KETO REDUCTASE"/>
    <property type="match status" value="1"/>
</dbReference>
<evidence type="ECO:0000256" key="1">
    <source>
        <dbReference type="ARBA" id="ARBA00023002"/>
    </source>
</evidence>
<dbReference type="Proteomes" id="UP000523007">
    <property type="component" value="Unassembled WGS sequence"/>
</dbReference>
<dbReference type="InterPro" id="IPR050791">
    <property type="entry name" value="Aldo-Keto_reductase"/>
</dbReference>
<organism evidence="3 4">
    <name type="scientific">Lipingzhangella halophila</name>
    <dbReference type="NCBI Taxonomy" id="1783352"/>
    <lineage>
        <taxon>Bacteria</taxon>
        <taxon>Bacillati</taxon>
        <taxon>Actinomycetota</taxon>
        <taxon>Actinomycetes</taxon>
        <taxon>Streptosporangiales</taxon>
        <taxon>Nocardiopsidaceae</taxon>
        <taxon>Lipingzhangella</taxon>
    </lineage>
</organism>
<dbReference type="SUPFAM" id="SSF51430">
    <property type="entry name" value="NAD(P)-linked oxidoreductase"/>
    <property type="match status" value="1"/>
</dbReference>
<evidence type="ECO:0000313" key="3">
    <source>
        <dbReference type="EMBL" id="MBB4933973.1"/>
    </source>
</evidence>
<keyword evidence="1" id="KW-0560">Oxidoreductase</keyword>
<proteinExistence type="predicted"/>
<dbReference type="GO" id="GO:0005737">
    <property type="term" value="C:cytoplasm"/>
    <property type="evidence" value="ECO:0007669"/>
    <property type="project" value="TreeGrafter"/>
</dbReference>
<dbReference type="GO" id="GO:0016491">
    <property type="term" value="F:oxidoreductase activity"/>
    <property type="evidence" value="ECO:0007669"/>
    <property type="project" value="UniProtKB-KW"/>
</dbReference>
<evidence type="ECO:0000259" key="2">
    <source>
        <dbReference type="Pfam" id="PF00248"/>
    </source>
</evidence>
<sequence length="337" mass="35762">MRDVILGSTGLAVPAMGLGCMGLSSGYGPADHGESLAVLRRALDLGVRFWDTADAYGRGANETLLGEFLSGVRRDEVVLATKFGATFDPDTGAPTGARGDPDFIRQACDASLRRLGTEHIDLYYQHVPDPSVPIEESVGAMAELVAAGKVRYLGLSNLGSGQLRAAHGVHPIAAVQTEWSLFTRHIEESLVPACAELGVGLVPYSPLGRGFLTGQYTSTDALSADDLRHSYPRFSAENARHNRSLLEPLHEIAAAKGVTPAQVALAWVCQRSRTHGLSVVPIPGTKRTERLESNVAALDVDLTGDDLAALAPIADQVTGDRFPDLPPELRSLLPADA</sequence>
<keyword evidence="4" id="KW-1185">Reference proteome</keyword>
<dbReference type="PROSITE" id="PS51257">
    <property type="entry name" value="PROKAR_LIPOPROTEIN"/>
    <property type="match status" value="1"/>
</dbReference>
<gene>
    <name evidence="3" type="ORF">F4561_004793</name>
</gene>
<dbReference type="EMBL" id="JACHJT010000001">
    <property type="protein sequence ID" value="MBB4933973.1"/>
    <property type="molecule type" value="Genomic_DNA"/>
</dbReference>
<dbReference type="AlphaFoldDB" id="A0A7W7W4U7"/>
<dbReference type="InterPro" id="IPR036812">
    <property type="entry name" value="NAD(P)_OxRdtase_dom_sf"/>
</dbReference>
<reference evidence="3 4" key="1">
    <citation type="submission" date="2020-08" db="EMBL/GenBank/DDBJ databases">
        <title>Sequencing the genomes of 1000 actinobacteria strains.</title>
        <authorList>
            <person name="Klenk H.-P."/>
        </authorList>
    </citation>
    <scope>NUCLEOTIDE SEQUENCE [LARGE SCALE GENOMIC DNA]</scope>
    <source>
        <strain evidence="3 4">DSM 102030</strain>
    </source>
</reference>
<protein>
    <submittedName>
        <fullName evidence="3">Aryl-alcohol dehydrogenase-like predicted oxidoreductase</fullName>
    </submittedName>
</protein>
<evidence type="ECO:0000313" key="4">
    <source>
        <dbReference type="Proteomes" id="UP000523007"/>
    </source>
</evidence>
<feature type="domain" description="NADP-dependent oxidoreductase" evidence="2">
    <location>
        <begin position="16"/>
        <end position="311"/>
    </location>
</feature>
<dbReference type="Pfam" id="PF00248">
    <property type="entry name" value="Aldo_ket_red"/>
    <property type="match status" value="1"/>
</dbReference>
<dbReference type="InterPro" id="IPR023210">
    <property type="entry name" value="NADP_OxRdtase_dom"/>
</dbReference>
<dbReference type="Gene3D" id="3.20.20.100">
    <property type="entry name" value="NADP-dependent oxidoreductase domain"/>
    <property type="match status" value="1"/>
</dbReference>
<name>A0A7W7W4U7_9ACTN</name>
<comment type="caution">
    <text evidence="3">The sequence shown here is derived from an EMBL/GenBank/DDBJ whole genome shotgun (WGS) entry which is preliminary data.</text>
</comment>